<dbReference type="EnsemblMetazoa" id="OVOC780.1">
    <property type="protein sequence ID" value="OVOC780.1"/>
    <property type="gene ID" value="WBGene00237589"/>
</dbReference>
<evidence type="ECO:0000313" key="1">
    <source>
        <dbReference type="EnsemblMetazoa" id="OVOC780.1"/>
    </source>
</evidence>
<dbReference type="Proteomes" id="UP000024404">
    <property type="component" value="Unassembled WGS sequence"/>
</dbReference>
<dbReference type="AlphaFoldDB" id="A0A8R1TZQ0"/>
<organism evidence="1 2">
    <name type="scientific">Onchocerca volvulus</name>
    <dbReference type="NCBI Taxonomy" id="6282"/>
    <lineage>
        <taxon>Eukaryota</taxon>
        <taxon>Metazoa</taxon>
        <taxon>Ecdysozoa</taxon>
        <taxon>Nematoda</taxon>
        <taxon>Chromadorea</taxon>
        <taxon>Rhabditida</taxon>
        <taxon>Spirurina</taxon>
        <taxon>Spiruromorpha</taxon>
        <taxon>Filarioidea</taxon>
        <taxon>Onchocercidae</taxon>
        <taxon>Onchocerca</taxon>
    </lineage>
</organism>
<proteinExistence type="predicted"/>
<evidence type="ECO:0000313" key="2">
    <source>
        <dbReference type="Proteomes" id="UP000024404"/>
    </source>
</evidence>
<keyword evidence="2" id="KW-1185">Reference proteome</keyword>
<reference evidence="1" key="2">
    <citation type="submission" date="2022-06" db="UniProtKB">
        <authorList>
            <consortium name="EnsemblMetazoa"/>
        </authorList>
    </citation>
    <scope>IDENTIFICATION</scope>
</reference>
<name>A0A8R1TZQ0_ONCVO</name>
<reference evidence="2" key="1">
    <citation type="submission" date="2013-10" db="EMBL/GenBank/DDBJ databases">
        <title>Genome sequencing of Onchocerca volvulus.</title>
        <authorList>
            <person name="Cotton J."/>
            <person name="Tsai J."/>
            <person name="Stanley E."/>
            <person name="Tracey A."/>
            <person name="Holroyd N."/>
            <person name="Lustigman S."/>
            <person name="Berriman M."/>
        </authorList>
    </citation>
    <scope>NUCLEOTIDE SEQUENCE</scope>
</reference>
<protein>
    <submittedName>
        <fullName evidence="1">Uncharacterized protein</fullName>
    </submittedName>
</protein>
<dbReference type="EMBL" id="CMVM020000021">
    <property type="status" value="NOT_ANNOTATED_CDS"/>
    <property type="molecule type" value="Genomic_DNA"/>
</dbReference>
<sequence length="101" mass="11659">MISLGKGIQCLSFMKQTRHHTYKVFQEICGLFLERLQAHEMDDELNELKKNMIEKEIALVQEPAGEELNRKSAKLQNEVKMQGSPAVARKAKVKQFHLFVC</sequence>
<accession>A0A8R1TZQ0</accession>